<dbReference type="InterPro" id="IPR036047">
    <property type="entry name" value="F-box-like_dom_sf"/>
</dbReference>
<protein>
    <recommendedName>
        <fullName evidence="1">F-box domain-containing protein</fullName>
    </recommendedName>
</protein>
<dbReference type="Gene3D" id="1.20.1280.50">
    <property type="match status" value="1"/>
</dbReference>
<dbReference type="EMBL" id="KV722402">
    <property type="protein sequence ID" value="OCH90541.1"/>
    <property type="molecule type" value="Genomic_DNA"/>
</dbReference>
<keyword evidence="3" id="KW-1185">Reference proteome</keyword>
<dbReference type="Pfam" id="PF12937">
    <property type="entry name" value="F-box-like"/>
    <property type="match status" value="1"/>
</dbReference>
<proteinExistence type="predicted"/>
<dbReference type="OrthoDB" id="3219396at2759"/>
<evidence type="ECO:0000313" key="2">
    <source>
        <dbReference type="EMBL" id="OCH90541.1"/>
    </source>
</evidence>
<name>A0A8E2AT63_9APHY</name>
<feature type="domain" description="F-box" evidence="1">
    <location>
        <begin position="70"/>
        <end position="116"/>
    </location>
</feature>
<reference evidence="2 3" key="1">
    <citation type="submission" date="2016-07" db="EMBL/GenBank/DDBJ databases">
        <title>Draft genome of the white-rot fungus Obba rivulosa 3A-2.</title>
        <authorList>
            <consortium name="DOE Joint Genome Institute"/>
            <person name="Miettinen O."/>
            <person name="Riley R."/>
            <person name="Acob R."/>
            <person name="Barry K."/>
            <person name="Cullen D."/>
            <person name="De Vries R."/>
            <person name="Hainaut M."/>
            <person name="Hatakka A."/>
            <person name="Henrissat B."/>
            <person name="Hilden K."/>
            <person name="Kuo R."/>
            <person name="Labutti K."/>
            <person name="Lipzen A."/>
            <person name="Makela M.R."/>
            <person name="Sandor L."/>
            <person name="Spatafora J.W."/>
            <person name="Grigoriev I.V."/>
            <person name="Hibbett D.S."/>
        </authorList>
    </citation>
    <scope>NUCLEOTIDE SEQUENCE [LARGE SCALE GENOMIC DNA]</scope>
    <source>
        <strain evidence="2 3">3A-2</strain>
    </source>
</reference>
<sequence length="450" mass="51214">MPISIPSFHFASALQGFSLVRAVLGESSPSRPVRPPRFVRSDFLQACHIPGSFLDDLVEFESPEPTTPEGCYLLQLPNDVVISLCLHLDIFGILRLRQVNKRLYKLTHHGTVWKQLLRRSRIPLPPVPPTTRNSLEQLNGFEVERLLSRAYSVDKAWNSDNIRPYVHWQFPTYAHVLSMVVLPGGQFLVASVTDDYRHHYGVMVYTMDHRLGRCVAQARTETATKAYHLQAKYLSFKGELGIAIAYVRRDFKRASDRTRGYVMDIHISVYTDDWVDPEIPLKYECQVLHISLRALETLADPRIVPGSEEYIRHAQREGHSFKTLARIRTSSILGLPALDELFDKPYLALPKLPDRIIFQPLCGGPASILHCRNTEVYPDTVCLSHIRFQRVQVSQVYSNTRSWRSVRCLANSKFLSSERSASPGRASMSSSFSTSSVTTAMWIWSTLQTL</sequence>
<dbReference type="Proteomes" id="UP000250043">
    <property type="component" value="Unassembled WGS sequence"/>
</dbReference>
<dbReference type="PROSITE" id="PS50181">
    <property type="entry name" value="FBOX"/>
    <property type="match status" value="1"/>
</dbReference>
<evidence type="ECO:0000259" key="1">
    <source>
        <dbReference type="PROSITE" id="PS50181"/>
    </source>
</evidence>
<dbReference type="InterPro" id="IPR001810">
    <property type="entry name" value="F-box_dom"/>
</dbReference>
<dbReference type="SUPFAM" id="SSF81383">
    <property type="entry name" value="F-box domain"/>
    <property type="match status" value="1"/>
</dbReference>
<evidence type="ECO:0000313" key="3">
    <source>
        <dbReference type="Proteomes" id="UP000250043"/>
    </source>
</evidence>
<organism evidence="2 3">
    <name type="scientific">Obba rivulosa</name>
    <dbReference type="NCBI Taxonomy" id="1052685"/>
    <lineage>
        <taxon>Eukaryota</taxon>
        <taxon>Fungi</taxon>
        <taxon>Dikarya</taxon>
        <taxon>Basidiomycota</taxon>
        <taxon>Agaricomycotina</taxon>
        <taxon>Agaricomycetes</taxon>
        <taxon>Polyporales</taxon>
        <taxon>Gelatoporiaceae</taxon>
        <taxon>Obba</taxon>
    </lineage>
</organism>
<dbReference type="AlphaFoldDB" id="A0A8E2AT63"/>
<accession>A0A8E2AT63</accession>
<gene>
    <name evidence="2" type="ORF">OBBRIDRAFT_877134</name>
</gene>